<protein>
    <recommendedName>
        <fullName evidence="1">Methyltransferase type 12 domain-containing protein</fullName>
    </recommendedName>
</protein>
<evidence type="ECO:0000259" key="1">
    <source>
        <dbReference type="Pfam" id="PF08242"/>
    </source>
</evidence>
<dbReference type="EMBL" id="MN739109">
    <property type="protein sequence ID" value="QHS89396.1"/>
    <property type="molecule type" value="Genomic_DNA"/>
</dbReference>
<sequence length="213" mass="23526">MIIYRGKEFYLKKEGDDLVSYTHNNQEYSRLDTKTGKSNNWYSTVLCNRIIEKLKGKKNATVCMLGGAGGAMSYELLTYLPNVKVTTVDIDAESIKVLNEVILKKFGRRSEGVAADAKAFINRVKPGSFDVIVVDIFIEHIVPPFVKTKTFTKACLRALKPGGSLLTNIISDASDSSYGDLLVSLGLEVFTIKEREEGPVNLLYEATDGSART</sequence>
<dbReference type="Gene3D" id="3.40.50.150">
    <property type="entry name" value="Vaccinia Virus protein VP39"/>
    <property type="match status" value="1"/>
</dbReference>
<organism evidence="2">
    <name type="scientific">viral metagenome</name>
    <dbReference type="NCBI Taxonomy" id="1070528"/>
    <lineage>
        <taxon>unclassified sequences</taxon>
        <taxon>metagenomes</taxon>
        <taxon>organismal metagenomes</taxon>
    </lineage>
</organism>
<dbReference type="Pfam" id="PF08242">
    <property type="entry name" value="Methyltransf_12"/>
    <property type="match status" value="1"/>
</dbReference>
<dbReference type="InterPro" id="IPR013217">
    <property type="entry name" value="Methyltransf_12"/>
</dbReference>
<reference evidence="2" key="1">
    <citation type="journal article" date="2020" name="Nature">
        <title>Giant virus diversity and host interactions through global metagenomics.</title>
        <authorList>
            <person name="Schulz F."/>
            <person name="Roux S."/>
            <person name="Paez-Espino D."/>
            <person name="Jungbluth S."/>
            <person name="Walsh D.A."/>
            <person name="Denef V.J."/>
            <person name="McMahon K.D."/>
            <person name="Konstantinidis K.T."/>
            <person name="Eloe-Fadrosh E.A."/>
            <person name="Kyrpides N.C."/>
            <person name="Woyke T."/>
        </authorList>
    </citation>
    <scope>NUCLEOTIDE SEQUENCE</scope>
    <source>
        <strain evidence="2">GVMAG-M-3300010158-60</strain>
    </source>
</reference>
<name>A0A6C0BBB4_9ZZZZ</name>
<dbReference type="AlphaFoldDB" id="A0A6C0BBB4"/>
<proteinExistence type="predicted"/>
<dbReference type="InterPro" id="IPR029063">
    <property type="entry name" value="SAM-dependent_MTases_sf"/>
</dbReference>
<accession>A0A6C0BBB4</accession>
<dbReference type="SUPFAM" id="SSF53335">
    <property type="entry name" value="S-adenosyl-L-methionine-dependent methyltransferases"/>
    <property type="match status" value="1"/>
</dbReference>
<feature type="domain" description="Methyltransferase type 12" evidence="1">
    <location>
        <begin position="65"/>
        <end position="165"/>
    </location>
</feature>
<dbReference type="CDD" id="cd02440">
    <property type="entry name" value="AdoMet_MTases"/>
    <property type="match status" value="1"/>
</dbReference>
<evidence type="ECO:0000313" key="2">
    <source>
        <dbReference type="EMBL" id="QHS89396.1"/>
    </source>
</evidence>